<evidence type="ECO:0000313" key="3">
    <source>
        <dbReference type="Proteomes" id="UP000191285"/>
    </source>
</evidence>
<dbReference type="Gene3D" id="3.50.50.60">
    <property type="entry name" value="FAD/NAD(P)-binding domain"/>
    <property type="match status" value="1"/>
</dbReference>
<dbReference type="Gene3D" id="3.30.9.10">
    <property type="entry name" value="D-Amino Acid Oxidase, subunit A, domain 2"/>
    <property type="match status" value="1"/>
</dbReference>
<dbReference type="STRING" id="303698.A0A1V6T1Y5"/>
<dbReference type="OrthoDB" id="429143at2759"/>
<accession>A0A1V6T1Y5</accession>
<organism evidence="2 3">
    <name type="scientific">Penicillium steckii</name>
    <dbReference type="NCBI Taxonomy" id="303698"/>
    <lineage>
        <taxon>Eukaryota</taxon>
        <taxon>Fungi</taxon>
        <taxon>Dikarya</taxon>
        <taxon>Ascomycota</taxon>
        <taxon>Pezizomycotina</taxon>
        <taxon>Eurotiomycetes</taxon>
        <taxon>Eurotiomycetidae</taxon>
        <taxon>Eurotiales</taxon>
        <taxon>Aspergillaceae</taxon>
        <taxon>Penicillium</taxon>
    </lineage>
</organism>
<dbReference type="GO" id="GO:0005737">
    <property type="term" value="C:cytoplasm"/>
    <property type="evidence" value="ECO:0007669"/>
    <property type="project" value="TreeGrafter"/>
</dbReference>
<feature type="domain" description="FAD dependent oxidoreductase" evidence="1">
    <location>
        <begin position="48"/>
        <end position="434"/>
    </location>
</feature>
<protein>
    <recommendedName>
        <fullName evidence="1">FAD dependent oxidoreductase domain-containing protein</fullName>
    </recommendedName>
</protein>
<proteinExistence type="predicted"/>
<dbReference type="PANTHER" id="PTHR13847:SF213">
    <property type="entry name" value="DEPENDENT OXIDOREDUCTASE, PUTATIVE-RELATED"/>
    <property type="match status" value="1"/>
</dbReference>
<dbReference type="PANTHER" id="PTHR13847">
    <property type="entry name" value="SARCOSINE DEHYDROGENASE-RELATED"/>
    <property type="match status" value="1"/>
</dbReference>
<dbReference type="SUPFAM" id="SSF51905">
    <property type="entry name" value="FAD/NAD(P)-binding domain"/>
    <property type="match status" value="1"/>
</dbReference>
<sequence>MSGSPEGIYERGIVDPKIPLSKYTSPYWHISPHQHANHQSPWPSAIADVVIIGSGISGMTLARTLIRANAKLEVVLIDARQLCAGATGRNGGHIKTMTFAMWAERKKIFGLEEAIRISLFEDSHLEAMHAAMREDDIDADLVLTEGIEAYYEQKTFDQAVKALEEMGAYIPKLAAKHKVYRDKEYLKKEFKLSSRCVGAIGVPSASVWPYKWITGVLGHLIDTEKLNVQTNTIVTSILDDSSSEYATVCTNRGKIRAKNVIHAGNAWMSHLVPELRPFVSPVRVNVVHFGASTNDQADQSTCVSDRSPFQLSSKYSLWLRYGEKDYDYLIQRNDGGLVVGRACTGRKATSDDSTTDIAPMQHLRGFAEEALGSVSAGSSSYIDHQWSGIVAFTQDGVPFAGRLPFAGYKHQWVCGAFHATGMIKAFRTSQAVAAMVLGDQPSNDFPRSFLVTDERVRGLKRSLEVGGYPVHTHKPISASL</sequence>
<dbReference type="EMBL" id="MLKD01000014">
    <property type="protein sequence ID" value="OQE20034.1"/>
    <property type="molecule type" value="Genomic_DNA"/>
</dbReference>
<dbReference type="Proteomes" id="UP000191285">
    <property type="component" value="Unassembled WGS sequence"/>
</dbReference>
<evidence type="ECO:0000313" key="2">
    <source>
        <dbReference type="EMBL" id="OQE20034.1"/>
    </source>
</evidence>
<gene>
    <name evidence="2" type="ORF">PENSTE_c014G01731</name>
</gene>
<keyword evidence="3" id="KW-1185">Reference proteome</keyword>
<dbReference type="Pfam" id="PF01266">
    <property type="entry name" value="DAO"/>
    <property type="match status" value="1"/>
</dbReference>
<dbReference type="InterPro" id="IPR006076">
    <property type="entry name" value="FAD-dep_OxRdtase"/>
</dbReference>
<evidence type="ECO:0000259" key="1">
    <source>
        <dbReference type="Pfam" id="PF01266"/>
    </source>
</evidence>
<name>A0A1V6T1Y5_9EURO</name>
<comment type="caution">
    <text evidence="2">The sequence shown here is derived from an EMBL/GenBank/DDBJ whole genome shotgun (WGS) entry which is preliminary data.</text>
</comment>
<dbReference type="InterPro" id="IPR036188">
    <property type="entry name" value="FAD/NAD-bd_sf"/>
</dbReference>
<dbReference type="AlphaFoldDB" id="A0A1V6T1Y5"/>
<reference evidence="3" key="1">
    <citation type="journal article" date="2017" name="Nat. Microbiol.">
        <title>Global analysis of biosynthetic gene clusters reveals vast potential of secondary metabolite production in Penicillium species.</title>
        <authorList>
            <person name="Nielsen J.C."/>
            <person name="Grijseels S."/>
            <person name="Prigent S."/>
            <person name="Ji B."/>
            <person name="Dainat J."/>
            <person name="Nielsen K.F."/>
            <person name="Frisvad J.C."/>
            <person name="Workman M."/>
            <person name="Nielsen J."/>
        </authorList>
    </citation>
    <scope>NUCLEOTIDE SEQUENCE [LARGE SCALE GENOMIC DNA]</scope>
    <source>
        <strain evidence="3">IBT 24891</strain>
    </source>
</reference>